<evidence type="ECO:0000313" key="3">
    <source>
        <dbReference type="Proteomes" id="UP000005713"/>
    </source>
</evidence>
<dbReference type="eggNOG" id="ENOG503143J">
    <property type="taxonomic scope" value="Bacteria"/>
</dbReference>
<name>A3K5R5_SAGS3</name>
<keyword evidence="1" id="KW-0732">Signal</keyword>
<feature type="signal peptide" evidence="1">
    <location>
        <begin position="1"/>
        <end position="21"/>
    </location>
</feature>
<dbReference type="Proteomes" id="UP000005713">
    <property type="component" value="Unassembled WGS sequence"/>
</dbReference>
<dbReference type="EMBL" id="AAYA01000009">
    <property type="protein sequence ID" value="EBA07454.1"/>
    <property type="molecule type" value="Genomic_DNA"/>
</dbReference>
<evidence type="ECO:0000313" key="2">
    <source>
        <dbReference type="EMBL" id="EBA07454.1"/>
    </source>
</evidence>
<dbReference type="GO" id="GO:0004473">
    <property type="term" value="F:malate dehydrogenase (decarboxylating) (NADP+) activity"/>
    <property type="evidence" value="ECO:0007669"/>
    <property type="project" value="UniProtKB-EC"/>
</dbReference>
<keyword evidence="3" id="KW-1185">Reference proteome</keyword>
<comment type="caution">
    <text evidence="2">The sequence shown here is derived from an EMBL/GenBank/DDBJ whole genome shotgun (WGS) entry which is preliminary data.</text>
</comment>
<sequence>MATRVASVAAVLALAAGGAQADWAYQAGPEEGRHAGFVCADGTGIRSGERLCFGLACNAGGPMAFGMSSEGAADLIARSDVDVQIFAGSRVLAPLSFHTIGLGTFEAPLEEAHVPGLERLKAAVRMELRYWEAHDAPPVVWRFSLTGSRTTIETMERVCPMPDFAAQERAARTVADPAAKVLSDMREACAVLGGEVTVGEGYATPIDIDGGGAPDLALNHGALSCSAAENLVCGPAGCLRSVWQAQEDGQFLRVFLNTAQSIAEESAGGVRFTFSGSMCGRVGAGPCEQVWSLQGGELTPAE</sequence>
<accession>A3K5R5</accession>
<proteinExistence type="predicted"/>
<dbReference type="EC" id="1.1.1.40" evidence="2"/>
<keyword evidence="2" id="KW-0560">Oxidoreductase</keyword>
<gene>
    <name evidence="2" type="ORF">SSE37_21685</name>
</gene>
<dbReference type="AlphaFoldDB" id="A3K5R5"/>
<organism evidence="2 3">
    <name type="scientific">Sagittula stellata (strain ATCC 700073 / DSM 11524 / E-37)</name>
    <dbReference type="NCBI Taxonomy" id="388399"/>
    <lineage>
        <taxon>Bacteria</taxon>
        <taxon>Pseudomonadati</taxon>
        <taxon>Pseudomonadota</taxon>
        <taxon>Alphaproteobacteria</taxon>
        <taxon>Rhodobacterales</taxon>
        <taxon>Roseobacteraceae</taxon>
        <taxon>Sagittula</taxon>
    </lineage>
</organism>
<dbReference type="RefSeq" id="WP_005860472.1">
    <property type="nucleotide sequence ID" value="NZ_AAYA01000009.1"/>
</dbReference>
<evidence type="ECO:0000256" key="1">
    <source>
        <dbReference type="SAM" id="SignalP"/>
    </source>
</evidence>
<reference evidence="2 3" key="1">
    <citation type="submission" date="2006-06" db="EMBL/GenBank/DDBJ databases">
        <authorList>
            <person name="Moran M.A."/>
            <person name="Ferriera S."/>
            <person name="Johnson J."/>
            <person name="Kravitz S."/>
            <person name="Beeson K."/>
            <person name="Sutton G."/>
            <person name="Rogers Y.-H."/>
            <person name="Friedman R."/>
            <person name="Frazier M."/>
            <person name="Venter J.C."/>
        </authorList>
    </citation>
    <scope>NUCLEOTIDE SEQUENCE [LARGE SCALE GENOMIC DNA]</scope>
    <source>
        <strain evidence="2 3">E-37</strain>
    </source>
</reference>
<protein>
    <submittedName>
        <fullName evidence="2">Malic enzyme</fullName>
        <ecNumber evidence="2">1.1.1.40</ecNumber>
    </submittedName>
</protein>
<feature type="chain" id="PRO_5002654896" evidence="1">
    <location>
        <begin position="22"/>
        <end position="302"/>
    </location>
</feature>
<dbReference type="OrthoDB" id="7821733at2"/>